<dbReference type="AlphaFoldDB" id="A0A554MVK5"/>
<sequence length="264" mass="27657">MTAPLTDSRVEAAPLDASLSEAGVLSLVLDRPDALNALTDALVTGIEAALETVDRSAVRCVVLSGAGEAAFSAGADVSVFEQLDPVEGTAWTVFERLAEFPRPSVASIDGACLGAGLELALACDIRLATERSTFGQPEIRLGFIPGAGGIQRLQRLVGSGRAKELVYRGHQIDAETADRWGLLNRAVPADAFEPEVDAVITDIADGPPIGLQAAKRVFDRGADASHSAGLLMESQAFGRLLTTDDVAEGVAAFREDRDPEFTGK</sequence>
<dbReference type="GO" id="GO:0006635">
    <property type="term" value="P:fatty acid beta-oxidation"/>
    <property type="evidence" value="ECO:0007669"/>
    <property type="project" value="TreeGrafter"/>
</dbReference>
<reference evidence="4 5" key="1">
    <citation type="submission" date="2018-06" db="EMBL/GenBank/DDBJ databases">
        <title>Natronomonas sp. F16-60 a new haloarchaeon isolated from a solar saltern of Isla Cristina, Huelva, Spain.</title>
        <authorList>
            <person name="Duran-Viseras A."/>
            <person name="Sanchez-Porro C."/>
            <person name="Ventosa A."/>
        </authorList>
    </citation>
    <scope>NUCLEOTIDE SEQUENCE [LARGE SCALE GENOMIC DNA]</scope>
    <source>
        <strain evidence="4 5">F16-60</strain>
    </source>
</reference>
<dbReference type="CDD" id="cd06558">
    <property type="entry name" value="crotonase-like"/>
    <property type="match status" value="1"/>
</dbReference>
<dbReference type="InterPro" id="IPR029045">
    <property type="entry name" value="ClpP/crotonase-like_dom_sf"/>
</dbReference>
<dbReference type="EMBL" id="QMDX01000017">
    <property type="protein sequence ID" value="TSD09152.1"/>
    <property type="molecule type" value="Genomic_DNA"/>
</dbReference>
<dbReference type="OrthoDB" id="27846at2157"/>
<evidence type="ECO:0000256" key="2">
    <source>
        <dbReference type="ARBA" id="ARBA00023239"/>
    </source>
</evidence>
<dbReference type="PROSITE" id="PS00166">
    <property type="entry name" value="ENOYL_COA_HYDRATASE"/>
    <property type="match status" value="1"/>
</dbReference>
<evidence type="ECO:0000256" key="1">
    <source>
        <dbReference type="ARBA" id="ARBA00005254"/>
    </source>
</evidence>
<evidence type="ECO:0000313" key="4">
    <source>
        <dbReference type="EMBL" id="TSD09152.1"/>
    </source>
</evidence>
<comment type="caution">
    <text evidence="4">The sequence shown here is derived from an EMBL/GenBank/DDBJ whole genome shotgun (WGS) entry which is preliminary data.</text>
</comment>
<dbReference type="InterPro" id="IPR001753">
    <property type="entry name" value="Enoyl-CoA_hydra/iso"/>
</dbReference>
<gene>
    <name evidence="4" type="ORF">DP107_17015</name>
</gene>
<comment type="similarity">
    <text evidence="1 3">Belongs to the enoyl-CoA hydratase/isomerase family.</text>
</comment>
<dbReference type="SUPFAM" id="SSF52096">
    <property type="entry name" value="ClpP/crotonase"/>
    <property type="match status" value="1"/>
</dbReference>
<dbReference type="Proteomes" id="UP000319894">
    <property type="component" value="Unassembled WGS sequence"/>
</dbReference>
<keyword evidence="5" id="KW-1185">Reference proteome</keyword>
<dbReference type="InParanoid" id="A0A554MVK5"/>
<dbReference type="Gene3D" id="1.10.12.10">
    <property type="entry name" value="Lyase 2-enoyl-coa Hydratase, Chain A, domain 2"/>
    <property type="match status" value="1"/>
</dbReference>
<dbReference type="Pfam" id="PF00378">
    <property type="entry name" value="ECH_1"/>
    <property type="match status" value="1"/>
</dbReference>
<dbReference type="RefSeq" id="WP_144263326.1">
    <property type="nucleotide sequence ID" value="NZ_QMDX01000017.1"/>
</dbReference>
<name>A0A554MVK5_9EURY</name>
<organism evidence="4 5">
    <name type="scientific">Haloglomus irregulare</name>
    <dbReference type="NCBI Taxonomy" id="2234134"/>
    <lineage>
        <taxon>Archaea</taxon>
        <taxon>Methanobacteriati</taxon>
        <taxon>Methanobacteriota</taxon>
        <taxon>Stenosarchaea group</taxon>
        <taxon>Halobacteria</taxon>
        <taxon>Halobacteriales</taxon>
        <taxon>Natronomonadaceae</taxon>
        <taxon>Haloglomus</taxon>
    </lineage>
</organism>
<dbReference type="InterPro" id="IPR018376">
    <property type="entry name" value="Enoyl-CoA_hyd/isom_CS"/>
</dbReference>
<dbReference type="PANTHER" id="PTHR11941:SF54">
    <property type="entry name" value="ENOYL-COA HYDRATASE, MITOCHONDRIAL"/>
    <property type="match status" value="1"/>
</dbReference>
<proteinExistence type="inferred from homology"/>
<evidence type="ECO:0008006" key="6">
    <source>
        <dbReference type="Google" id="ProtNLM"/>
    </source>
</evidence>
<protein>
    <recommendedName>
        <fullName evidence="6">Enoyl-CoA hydratase</fullName>
    </recommendedName>
</protein>
<dbReference type="Gene3D" id="3.90.226.10">
    <property type="entry name" value="2-enoyl-CoA Hydratase, Chain A, domain 1"/>
    <property type="match status" value="1"/>
</dbReference>
<dbReference type="GO" id="GO:0016836">
    <property type="term" value="F:hydro-lyase activity"/>
    <property type="evidence" value="ECO:0007669"/>
    <property type="project" value="UniProtKB-ARBA"/>
</dbReference>
<evidence type="ECO:0000313" key="5">
    <source>
        <dbReference type="Proteomes" id="UP000319894"/>
    </source>
</evidence>
<accession>A0A554MVK5</accession>
<evidence type="ECO:0000256" key="3">
    <source>
        <dbReference type="RuleBase" id="RU003707"/>
    </source>
</evidence>
<keyword evidence="2" id="KW-0456">Lyase</keyword>
<dbReference type="PANTHER" id="PTHR11941">
    <property type="entry name" value="ENOYL-COA HYDRATASE-RELATED"/>
    <property type="match status" value="1"/>
</dbReference>
<dbReference type="InterPro" id="IPR014748">
    <property type="entry name" value="Enoyl-CoA_hydra_C"/>
</dbReference>
<dbReference type="FunFam" id="1.10.12.10:FF:000001">
    <property type="entry name" value="Probable enoyl-CoA hydratase, mitochondrial"/>
    <property type="match status" value="1"/>
</dbReference>